<keyword evidence="7 13" id="KW-0808">Transferase</keyword>
<evidence type="ECO:0000256" key="9">
    <source>
        <dbReference type="ARBA" id="ARBA00022853"/>
    </source>
</evidence>
<dbReference type="GO" id="GO:0016592">
    <property type="term" value="C:mediator complex"/>
    <property type="evidence" value="ECO:0007669"/>
    <property type="project" value="InterPro"/>
</dbReference>
<dbReference type="GO" id="GO:0005730">
    <property type="term" value="C:nucleolus"/>
    <property type="evidence" value="ECO:0007669"/>
    <property type="project" value="UniProtKB-SubCell"/>
</dbReference>
<evidence type="ECO:0000313" key="16">
    <source>
        <dbReference type="Proteomes" id="UP000478052"/>
    </source>
</evidence>
<evidence type="ECO:0000256" key="13">
    <source>
        <dbReference type="RuleBase" id="RU365074"/>
    </source>
</evidence>
<dbReference type="PANTHER" id="PTHR12787:SF0">
    <property type="entry name" value="RIBOSOMAL RNA-PROCESSING PROTEIN 8"/>
    <property type="match status" value="1"/>
</dbReference>
<dbReference type="CDD" id="cd02440">
    <property type="entry name" value="AdoMet_MTases"/>
    <property type="match status" value="1"/>
</dbReference>
<evidence type="ECO:0000256" key="10">
    <source>
        <dbReference type="ARBA" id="ARBA00023015"/>
    </source>
</evidence>
<keyword evidence="5 13" id="KW-0698">rRNA processing</keyword>
<dbReference type="PANTHER" id="PTHR12787">
    <property type="entry name" value="RIBOSOMAL RNA-PROCESSING PROTEIN 8"/>
    <property type="match status" value="1"/>
</dbReference>
<dbReference type="Proteomes" id="UP000478052">
    <property type="component" value="Unassembled WGS sequence"/>
</dbReference>
<dbReference type="InterPro" id="IPR021384">
    <property type="entry name" value="Mediator_Med21"/>
</dbReference>
<evidence type="ECO:0000256" key="8">
    <source>
        <dbReference type="ARBA" id="ARBA00022691"/>
    </source>
</evidence>
<evidence type="ECO:0000256" key="7">
    <source>
        <dbReference type="ARBA" id="ARBA00022679"/>
    </source>
</evidence>
<evidence type="ECO:0000256" key="5">
    <source>
        <dbReference type="ARBA" id="ARBA00022552"/>
    </source>
</evidence>
<sequence length="440" mass="49514">MADRLTQLQDIVNQQADNFCNSIGILQQCALPSKFSNFDRNGSQTPQQQEDYTSLFSSLITRCAKDIDALIESLPNDDTSTDLQVASLRRLEQDNQLAAERLEEVVRKGELLLEQIQAALSDIAQQQLDIQQSSDNNTYKKGKKKKISKKALIEVGLKNDKKKPKAKVESTQSIVNDNLVKLTNISYKGAPESSTPSLYKEQKKVDGDKTPVSFIKRMKDKLKGARFRYLNEQFYSSSSQEALLYFKKEPSAFKAYHNGYMQQVIQWPVKPLSVIIKQIKPILKKSNVNSPVVVADFGCGDAKIARTFPKVKVHSFDLVAVNQHVTAGDMAHTSLANGSVDIAVFCLSLMGTNLQSFIKEANRVLKTGGLMKIAEVESRFDNINTFIDSLAKYGFEKTKLDQTIEMFVFMDFKKTQDISKTALKKKLPVLELKPCIYKKR</sequence>
<comment type="similarity">
    <text evidence="2 13">Belongs to the methyltransferase superfamily. RRP8 family.</text>
</comment>
<dbReference type="GO" id="GO:0000183">
    <property type="term" value="P:rDNA heterochromatin formation"/>
    <property type="evidence" value="ECO:0007669"/>
    <property type="project" value="TreeGrafter"/>
</dbReference>
<dbReference type="InterPro" id="IPR007823">
    <property type="entry name" value="RRP8"/>
</dbReference>
<dbReference type="InterPro" id="IPR037212">
    <property type="entry name" value="Med7/Med21-like"/>
</dbReference>
<dbReference type="EMBL" id="VUJU01001186">
    <property type="protein sequence ID" value="KAF0766472.1"/>
    <property type="molecule type" value="Genomic_DNA"/>
</dbReference>
<dbReference type="SUPFAM" id="SSF140718">
    <property type="entry name" value="Mediator hinge subcomplex-like"/>
    <property type="match status" value="1"/>
</dbReference>
<dbReference type="GO" id="GO:0008168">
    <property type="term" value="F:methyltransferase activity"/>
    <property type="evidence" value="ECO:0007669"/>
    <property type="project" value="UniProtKB-KW"/>
</dbReference>
<keyword evidence="11" id="KW-0804">Transcription</keyword>
<evidence type="ECO:0000256" key="3">
    <source>
        <dbReference type="ARBA" id="ARBA00020203"/>
    </source>
</evidence>
<keyword evidence="9" id="KW-0156">Chromatin regulator</keyword>
<dbReference type="Gene3D" id="3.40.50.150">
    <property type="entry name" value="Vaccinia Virus protein VP39"/>
    <property type="match status" value="1"/>
</dbReference>
<evidence type="ECO:0000256" key="1">
    <source>
        <dbReference type="ARBA" id="ARBA00004604"/>
    </source>
</evidence>
<keyword evidence="6 13" id="KW-0489">Methyltransferase</keyword>
<evidence type="ECO:0000256" key="6">
    <source>
        <dbReference type="ARBA" id="ARBA00022603"/>
    </source>
</evidence>
<keyword evidence="16" id="KW-1185">Reference proteome</keyword>
<evidence type="ECO:0000256" key="12">
    <source>
        <dbReference type="ARBA" id="ARBA00023242"/>
    </source>
</evidence>
<dbReference type="Gene3D" id="6.10.280.10">
    <property type="entry name" value="Mediator complex, subunit Med21"/>
    <property type="match status" value="1"/>
</dbReference>
<dbReference type="FunFam" id="1.10.10.2150:FF:000001">
    <property type="entry name" value="Ribosomal RNA-processing protein 8"/>
    <property type="match status" value="1"/>
</dbReference>
<keyword evidence="4" id="KW-0678">Repressor</keyword>
<keyword evidence="14" id="KW-0175">Coiled coil</keyword>
<evidence type="ECO:0000256" key="14">
    <source>
        <dbReference type="SAM" id="Coils"/>
    </source>
</evidence>
<dbReference type="GO" id="GO:0032259">
    <property type="term" value="P:methylation"/>
    <property type="evidence" value="ECO:0007669"/>
    <property type="project" value="UniProtKB-KW"/>
</dbReference>
<dbReference type="Pfam" id="PF11221">
    <property type="entry name" value="Med21"/>
    <property type="match status" value="1"/>
</dbReference>
<organism evidence="15 16">
    <name type="scientific">Aphis craccivora</name>
    <name type="common">Cowpea aphid</name>
    <dbReference type="NCBI Taxonomy" id="307492"/>
    <lineage>
        <taxon>Eukaryota</taxon>
        <taxon>Metazoa</taxon>
        <taxon>Ecdysozoa</taxon>
        <taxon>Arthropoda</taxon>
        <taxon>Hexapoda</taxon>
        <taxon>Insecta</taxon>
        <taxon>Pterygota</taxon>
        <taxon>Neoptera</taxon>
        <taxon>Paraneoptera</taxon>
        <taxon>Hemiptera</taxon>
        <taxon>Sternorrhyncha</taxon>
        <taxon>Aphidomorpha</taxon>
        <taxon>Aphidoidea</taxon>
        <taxon>Aphididae</taxon>
        <taxon>Aphidini</taxon>
        <taxon>Aphis</taxon>
        <taxon>Aphis</taxon>
    </lineage>
</organism>
<dbReference type="FunFam" id="3.40.50.150:FF:000068">
    <property type="entry name" value="Ribosomal RNA-processing protein 8"/>
    <property type="match status" value="1"/>
</dbReference>
<dbReference type="GO" id="GO:0005677">
    <property type="term" value="C:chromatin silencing complex"/>
    <property type="evidence" value="ECO:0007669"/>
    <property type="project" value="TreeGrafter"/>
</dbReference>
<comment type="caution">
    <text evidence="15">The sequence shown here is derived from an EMBL/GenBank/DDBJ whole genome shotgun (WGS) entry which is preliminary data.</text>
</comment>
<dbReference type="EC" id="2.1.1.-" evidence="13"/>
<dbReference type="AlphaFoldDB" id="A0A6G0Z827"/>
<feature type="coiled-coil region" evidence="14">
    <location>
        <begin position="88"/>
        <end position="119"/>
    </location>
</feature>
<dbReference type="SUPFAM" id="SSF53335">
    <property type="entry name" value="S-adenosyl-L-methionine-dependent methyltransferases"/>
    <property type="match status" value="1"/>
</dbReference>
<keyword evidence="10" id="KW-0805">Transcription regulation</keyword>
<proteinExistence type="inferred from homology"/>
<dbReference type="GO" id="GO:0042149">
    <property type="term" value="P:cellular response to glucose starvation"/>
    <property type="evidence" value="ECO:0007669"/>
    <property type="project" value="TreeGrafter"/>
</dbReference>
<accession>A0A6G0Z827</accession>
<dbReference type="Gene3D" id="1.10.10.2150">
    <property type="entry name" value="Ribosomal RNA-processing protein 8, N-terminal domain"/>
    <property type="match status" value="1"/>
</dbReference>
<evidence type="ECO:0000256" key="4">
    <source>
        <dbReference type="ARBA" id="ARBA00022491"/>
    </source>
</evidence>
<dbReference type="Pfam" id="PF05148">
    <property type="entry name" value="Methyltransf_8"/>
    <property type="match status" value="1"/>
</dbReference>
<dbReference type="InterPro" id="IPR042036">
    <property type="entry name" value="RRP8_N"/>
</dbReference>
<dbReference type="GO" id="GO:0006364">
    <property type="term" value="P:rRNA processing"/>
    <property type="evidence" value="ECO:0007669"/>
    <property type="project" value="UniProtKB-UniRule"/>
</dbReference>
<evidence type="ECO:0000256" key="2">
    <source>
        <dbReference type="ARBA" id="ARBA00006301"/>
    </source>
</evidence>
<evidence type="ECO:0000313" key="15">
    <source>
        <dbReference type="EMBL" id="KAF0766472.1"/>
    </source>
</evidence>
<keyword evidence="12 13" id="KW-0539">Nucleus</keyword>
<dbReference type="OrthoDB" id="10258825at2759"/>
<reference evidence="15 16" key="1">
    <citation type="submission" date="2019-08" db="EMBL/GenBank/DDBJ databases">
        <title>Whole genome of Aphis craccivora.</title>
        <authorList>
            <person name="Voronova N.V."/>
            <person name="Shulinski R.S."/>
            <person name="Bandarenka Y.V."/>
            <person name="Zhorov D.G."/>
            <person name="Warner D."/>
        </authorList>
    </citation>
    <scope>NUCLEOTIDE SEQUENCE [LARGE SCALE GENOMIC DNA]</scope>
    <source>
        <strain evidence="15">180601</strain>
        <tissue evidence="15">Whole Body</tissue>
    </source>
</reference>
<comment type="function">
    <text evidence="13">Probable methyltransferase required to silence rDNA.</text>
</comment>
<dbReference type="GO" id="GO:0046015">
    <property type="term" value="P:regulation of transcription by glucose"/>
    <property type="evidence" value="ECO:0007669"/>
    <property type="project" value="TreeGrafter"/>
</dbReference>
<evidence type="ECO:0000256" key="11">
    <source>
        <dbReference type="ARBA" id="ARBA00023163"/>
    </source>
</evidence>
<dbReference type="InterPro" id="IPR029063">
    <property type="entry name" value="SAM-dependent_MTases_sf"/>
</dbReference>
<protein>
    <recommendedName>
        <fullName evidence="3 13">Ribosomal RNA-processing protein 8</fullName>
        <ecNumber evidence="13">2.1.1.-</ecNumber>
    </recommendedName>
</protein>
<keyword evidence="8 13" id="KW-0949">S-adenosyl-L-methionine</keyword>
<comment type="subcellular location">
    <subcellularLocation>
        <location evidence="1 13">Nucleus</location>
        <location evidence="1 13">Nucleolus</location>
    </subcellularLocation>
</comment>
<dbReference type="GO" id="GO:0033553">
    <property type="term" value="C:rDNA heterochromatin"/>
    <property type="evidence" value="ECO:0007669"/>
    <property type="project" value="TreeGrafter"/>
</dbReference>
<gene>
    <name evidence="15" type="ORF">FWK35_00009372</name>
</gene>
<name>A0A6G0Z827_APHCR</name>